<evidence type="ECO:0000313" key="3">
    <source>
        <dbReference type="EMBL" id="MCA9727907.1"/>
    </source>
</evidence>
<feature type="region of interest" description="Disordered" evidence="1">
    <location>
        <begin position="439"/>
        <end position="460"/>
    </location>
</feature>
<feature type="compositionally biased region" description="Basic and acidic residues" evidence="1">
    <location>
        <begin position="442"/>
        <end position="460"/>
    </location>
</feature>
<name>A0A956LZJ2_UNCEI</name>
<reference evidence="3" key="2">
    <citation type="journal article" date="2021" name="Microbiome">
        <title>Successional dynamics and alternative stable states in a saline activated sludge microbial community over 9 years.</title>
        <authorList>
            <person name="Wang Y."/>
            <person name="Ye J."/>
            <person name="Ju F."/>
            <person name="Liu L."/>
            <person name="Boyd J.A."/>
            <person name="Deng Y."/>
            <person name="Parks D.H."/>
            <person name="Jiang X."/>
            <person name="Yin X."/>
            <person name="Woodcroft B.J."/>
            <person name="Tyson G.W."/>
            <person name="Hugenholtz P."/>
            <person name="Polz M.F."/>
            <person name="Zhang T."/>
        </authorList>
    </citation>
    <scope>NUCLEOTIDE SEQUENCE</scope>
    <source>
        <strain evidence="3">HKST-UBA01</strain>
    </source>
</reference>
<evidence type="ECO:0000259" key="2">
    <source>
        <dbReference type="PROSITE" id="PS51832"/>
    </source>
</evidence>
<accession>A0A956LZJ2</accession>
<dbReference type="Pfam" id="PF13487">
    <property type="entry name" value="HD_5"/>
    <property type="match status" value="1"/>
</dbReference>
<dbReference type="SUPFAM" id="SSF109604">
    <property type="entry name" value="HD-domain/PDEase-like"/>
    <property type="match status" value="1"/>
</dbReference>
<protein>
    <submittedName>
        <fullName evidence="3">HD-GYP domain-containing protein</fullName>
    </submittedName>
</protein>
<gene>
    <name evidence="3" type="ORF">KC729_09515</name>
</gene>
<sequence length="498" mass="55814">MSTGFDLKAAISREELPLQLLRDLFAALHTFRLRGAQDPRCLEAVARLEETLKQAGTRSRIQRSGPHLVINRVCVRPTPDVRLQVRTLWSDLDRLGIGALEIDSYLGRDQLIAFLDLYPRLDGALAESGIMTEESDGEDGTGTGLTTPLELVPGVTAHPYDPQATEDEGDRRNSARRTFFRALQAARLIFRQSHVHKIPELRKARAVVHEMIDTLVEQEFSLLGLAAMHNFDAYTFQHSVHVAVLSMALGQRLGLPRAELSQLGVAAMFHDMGKTRIPKRVLWKPGRFDANEWKIMHRHPLSGARELLQYGGMSDLAIRVMLVSAEHHLRFDGSGYPKLGDDWQQGLFSRIVTLCDCFDAMTASRIYMERPFTPDSVIRYMMENSGRMFDPDLLRVFVGLTGLYPVGSMVRLESGELGVVLEPAANPRQVDRPRVRVLTEGPDGRLRPAEDRSLDDGPEVDPRYRIRAGCHPLDHGVSVDEILSRVYLDDDLPTEAAA</sequence>
<reference evidence="3" key="1">
    <citation type="submission" date="2020-04" db="EMBL/GenBank/DDBJ databases">
        <authorList>
            <person name="Zhang T."/>
        </authorList>
    </citation>
    <scope>NUCLEOTIDE SEQUENCE</scope>
    <source>
        <strain evidence="3">HKST-UBA01</strain>
    </source>
</reference>
<comment type="caution">
    <text evidence="3">The sequence shown here is derived from an EMBL/GenBank/DDBJ whole genome shotgun (WGS) entry which is preliminary data.</text>
</comment>
<dbReference type="Gene3D" id="1.10.3210.10">
    <property type="entry name" value="Hypothetical protein af1432"/>
    <property type="match status" value="1"/>
</dbReference>
<feature type="domain" description="HD-GYP" evidence="2">
    <location>
        <begin position="213"/>
        <end position="413"/>
    </location>
</feature>
<dbReference type="PROSITE" id="PS51832">
    <property type="entry name" value="HD_GYP"/>
    <property type="match status" value="1"/>
</dbReference>
<evidence type="ECO:0000256" key="1">
    <source>
        <dbReference type="SAM" id="MobiDB-lite"/>
    </source>
</evidence>
<dbReference type="PANTHER" id="PTHR43155">
    <property type="entry name" value="CYCLIC DI-GMP PHOSPHODIESTERASE PA4108-RELATED"/>
    <property type="match status" value="1"/>
</dbReference>
<dbReference type="EMBL" id="JAGQHR010000258">
    <property type="protein sequence ID" value="MCA9727907.1"/>
    <property type="molecule type" value="Genomic_DNA"/>
</dbReference>
<dbReference type="CDD" id="cd00077">
    <property type="entry name" value="HDc"/>
    <property type="match status" value="1"/>
</dbReference>
<dbReference type="SMART" id="SM00471">
    <property type="entry name" value="HDc"/>
    <property type="match status" value="1"/>
</dbReference>
<dbReference type="PANTHER" id="PTHR43155:SF2">
    <property type="entry name" value="CYCLIC DI-GMP PHOSPHODIESTERASE PA4108"/>
    <property type="match status" value="1"/>
</dbReference>
<dbReference type="Proteomes" id="UP000697710">
    <property type="component" value="Unassembled WGS sequence"/>
</dbReference>
<dbReference type="InterPro" id="IPR003607">
    <property type="entry name" value="HD/PDEase_dom"/>
</dbReference>
<evidence type="ECO:0000313" key="4">
    <source>
        <dbReference type="Proteomes" id="UP000697710"/>
    </source>
</evidence>
<dbReference type="AlphaFoldDB" id="A0A956LZJ2"/>
<proteinExistence type="predicted"/>
<organism evidence="3 4">
    <name type="scientific">Eiseniibacteriota bacterium</name>
    <dbReference type="NCBI Taxonomy" id="2212470"/>
    <lineage>
        <taxon>Bacteria</taxon>
        <taxon>Candidatus Eiseniibacteriota</taxon>
    </lineage>
</organism>
<dbReference type="InterPro" id="IPR037522">
    <property type="entry name" value="HD_GYP_dom"/>
</dbReference>